<feature type="domain" description="UvrD-like helicase ATP-binding" evidence="11">
    <location>
        <begin position="11"/>
        <end position="290"/>
    </location>
</feature>
<evidence type="ECO:0000313" key="14">
    <source>
        <dbReference type="Proteomes" id="UP001172756"/>
    </source>
</evidence>
<dbReference type="PANTHER" id="PTHR11070:SF3">
    <property type="entry name" value="DNA 3'-5' HELICASE"/>
    <property type="match status" value="1"/>
</dbReference>
<protein>
    <recommendedName>
        <fullName evidence="8">DNA 3'-5' helicase</fullName>
        <ecNumber evidence="8">5.6.2.4</ecNumber>
    </recommendedName>
</protein>
<dbReference type="Pfam" id="PF00580">
    <property type="entry name" value="UvrD-helicase"/>
    <property type="match status" value="1"/>
</dbReference>
<evidence type="ECO:0000256" key="3">
    <source>
        <dbReference type="ARBA" id="ARBA00022801"/>
    </source>
</evidence>
<evidence type="ECO:0000256" key="1">
    <source>
        <dbReference type="ARBA" id="ARBA00009922"/>
    </source>
</evidence>
<feature type="domain" description="UvrD-like helicase C-terminal" evidence="12">
    <location>
        <begin position="291"/>
        <end position="553"/>
    </location>
</feature>
<keyword evidence="2 10" id="KW-0547">Nucleotide-binding</keyword>
<name>A0AB35MHD5_9MICO</name>
<dbReference type="Gene3D" id="3.40.50.300">
    <property type="entry name" value="P-loop containing nucleotide triphosphate hydrolases"/>
    <property type="match status" value="2"/>
</dbReference>
<evidence type="ECO:0000313" key="13">
    <source>
        <dbReference type="EMBL" id="MDN4483184.1"/>
    </source>
</evidence>
<dbReference type="EMBL" id="JAUHQB010000003">
    <property type="protein sequence ID" value="MDN4483184.1"/>
    <property type="molecule type" value="Genomic_DNA"/>
</dbReference>
<dbReference type="Proteomes" id="UP001172756">
    <property type="component" value="Unassembled WGS sequence"/>
</dbReference>
<evidence type="ECO:0000256" key="2">
    <source>
        <dbReference type="ARBA" id="ARBA00022741"/>
    </source>
</evidence>
<evidence type="ECO:0000259" key="12">
    <source>
        <dbReference type="PROSITE" id="PS51217"/>
    </source>
</evidence>
<evidence type="ECO:0000256" key="9">
    <source>
        <dbReference type="ARBA" id="ARBA00048988"/>
    </source>
</evidence>
<keyword evidence="3 10" id="KW-0378">Hydrolase</keyword>
<dbReference type="PROSITE" id="PS51217">
    <property type="entry name" value="UVRD_HELICASE_CTER"/>
    <property type="match status" value="1"/>
</dbReference>
<dbReference type="InterPro" id="IPR000212">
    <property type="entry name" value="DNA_helicase_UvrD/REP"/>
</dbReference>
<proteinExistence type="inferred from homology"/>
<evidence type="ECO:0000256" key="7">
    <source>
        <dbReference type="ARBA" id="ARBA00034617"/>
    </source>
</evidence>
<dbReference type="GO" id="GO:0003677">
    <property type="term" value="F:DNA binding"/>
    <property type="evidence" value="ECO:0007669"/>
    <property type="project" value="InterPro"/>
</dbReference>
<dbReference type="GO" id="GO:0005829">
    <property type="term" value="C:cytosol"/>
    <property type="evidence" value="ECO:0007669"/>
    <property type="project" value="TreeGrafter"/>
</dbReference>
<dbReference type="CDD" id="cd17932">
    <property type="entry name" value="DEXQc_UvrD"/>
    <property type="match status" value="1"/>
</dbReference>
<dbReference type="GO" id="GO:0016787">
    <property type="term" value="F:hydrolase activity"/>
    <property type="evidence" value="ECO:0007669"/>
    <property type="project" value="UniProtKB-UniRule"/>
</dbReference>
<reference evidence="13 14" key="1">
    <citation type="submission" date="2023-06" db="EMBL/GenBank/DDBJ databases">
        <title>SYSU T0a273.</title>
        <authorList>
            <person name="Gao L."/>
            <person name="Fang B.-Z."/>
            <person name="Li W.-J."/>
        </authorList>
    </citation>
    <scope>NUCLEOTIDE SEQUENCE [LARGE SCALE GENOMIC DNA]</scope>
    <source>
        <strain evidence="13 14">SYSU T0a273</strain>
    </source>
</reference>
<comment type="catalytic activity">
    <reaction evidence="9">
        <text>ATP + H2O = ADP + phosphate + H(+)</text>
        <dbReference type="Rhea" id="RHEA:13065"/>
        <dbReference type="ChEBI" id="CHEBI:15377"/>
        <dbReference type="ChEBI" id="CHEBI:15378"/>
        <dbReference type="ChEBI" id="CHEBI:30616"/>
        <dbReference type="ChEBI" id="CHEBI:43474"/>
        <dbReference type="ChEBI" id="CHEBI:456216"/>
        <dbReference type="EC" id="5.6.2.4"/>
    </reaction>
</comment>
<gene>
    <name evidence="13" type="ORF">QQ002_06495</name>
</gene>
<evidence type="ECO:0000256" key="4">
    <source>
        <dbReference type="ARBA" id="ARBA00022806"/>
    </source>
</evidence>
<dbReference type="InterPro" id="IPR014016">
    <property type="entry name" value="UvrD-like_ATP-bd"/>
</dbReference>
<dbReference type="AlphaFoldDB" id="A0AB35MHD5"/>
<dbReference type="SUPFAM" id="SSF52540">
    <property type="entry name" value="P-loop containing nucleoside triphosphate hydrolases"/>
    <property type="match status" value="1"/>
</dbReference>
<evidence type="ECO:0000256" key="6">
    <source>
        <dbReference type="ARBA" id="ARBA00023235"/>
    </source>
</evidence>
<dbReference type="RefSeq" id="WP_301160103.1">
    <property type="nucleotide sequence ID" value="NZ_JAUHQB010000003.1"/>
</dbReference>
<comment type="similarity">
    <text evidence="1">Belongs to the helicase family. UvrD subfamily.</text>
</comment>
<dbReference type="GO" id="GO:0043138">
    <property type="term" value="F:3'-5' DNA helicase activity"/>
    <property type="evidence" value="ECO:0007669"/>
    <property type="project" value="UniProtKB-EC"/>
</dbReference>
<dbReference type="InterPro" id="IPR027417">
    <property type="entry name" value="P-loop_NTPase"/>
</dbReference>
<evidence type="ECO:0000256" key="10">
    <source>
        <dbReference type="PROSITE-ProRule" id="PRU00560"/>
    </source>
</evidence>
<keyword evidence="4 10" id="KW-0347">Helicase</keyword>
<sequence length="674" mass="74223">MAEAGADTVLEGLNAAQREAVLTGSSHNLILAGAGTGKTTTIVARLRHQLRQGVSPERLLAITFTRRAAAEIRSRVQAEIGVGGAQEGVAAMTFHGWAMRHVRNNPDVFGYEGWSVLDAEDQAQVMRGVVGRGKRVEGLKADQIVDVLSFARNTRITLAEAIRVKHPDQTIDAKAVGAIVRAFEERKRERQYLNYDDILMIFAERLRDPEVAAWVGSHYEEILVDEMQDTNPLQWLLIDPLVPHTRFYCVGDDAQSIYGFRGADFASIHSFRDRVPGARVLKLEDNYRSTQEILDLSNWLLAQSPLGYDKQLRAVRGSGSKPELHSFETPQDEAGWIAAEMMRARDDGLPWATHLILVRSNYSGRAIEARLVENDIPYVFFGGVKLLESAHVRDVLSALRVVSNPDDEIAWMRLLTLLPRVGDRTAARVFDDVLDARGAGLSAREARERALKGLPGWLAAGLDAIEEASARVDDAVGRAASMLTPVLAHKYRNDNWDARSRDLSHVERLAASRPSINAFIEEYLLSPVFTSELSQDRSDGDHVIVSTVHSAKGLERDWAFCAGVSAGAYPSARSLGDVDSMEEERRVLYVALTRARDRLIVTRTFAHTPVRAWVSTSAGLGFVEDAYFLGTLPEALVREEVHTAARLPKPVPPPGAGVGGPREIDLGVDLGDLE</sequence>
<keyword evidence="5 10" id="KW-0067">ATP-binding</keyword>
<keyword evidence="6" id="KW-0413">Isomerase</keyword>
<dbReference type="Gene3D" id="1.10.10.160">
    <property type="match status" value="1"/>
</dbReference>
<dbReference type="PROSITE" id="PS51198">
    <property type="entry name" value="UVRD_HELICASE_ATP_BIND"/>
    <property type="match status" value="1"/>
</dbReference>
<dbReference type="Pfam" id="PF13361">
    <property type="entry name" value="UvrD_C"/>
    <property type="match status" value="2"/>
</dbReference>
<feature type="binding site" evidence="10">
    <location>
        <begin position="32"/>
        <end position="39"/>
    </location>
    <ligand>
        <name>ATP</name>
        <dbReference type="ChEBI" id="CHEBI:30616"/>
    </ligand>
</feature>
<dbReference type="InterPro" id="IPR014017">
    <property type="entry name" value="DNA_helicase_UvrD-like_C"/>
</dbReference>
<dbReference type="PANTHER" id="PTHR11070">
    <property type="entry name" value="UVRD / RECB / PCRA DNA HELICASE FAMILY MEMBER"/>
    <property type="match status" value="1"/>
</dbReference>
<dbReference type="EC" id="5.6.2.4" evidence="8"/>
<dbReference type="InterPro" id="IPR013986">
    <property type="entry name" value="DExx_box_DNA_helicase_dom_sf"/>
</dbReference>
<organism evidence="13 14">
    <name type="scientific">Demequina lignilytica</name>
    <dbReference type="NCBI Taxonomy" id="3051663"/>
    <lineage>
        <taxon>Bacteria</taxon>
        <taxon>Bacillati</taxon>
        <taxon>Actinomycetota</taxon>
        <taxon>Actinomycetes</taxon>
        <taxon>Micrococcales</taxon>
        <taxon>Demequinaceae</taxon>
        <taxon>Demequina</taxon>
    </lineage>
</organism>
<dbReference type="GO" id="GO:0000725">
    <property type="term" value="P:recombinational repair"/>
    <property type="evidence" value="ECO:0007669"/>
    <property type="project" value="TreeGrafter"/>
</dbReference>
<comment type="caution">
    <text evidence="13">The sequence shown here is derived from an EMBL/GenBank/DDBJ whole genome shotgun (WGS) entry which is preliminary data.</text>
</comment>
<evidence type="ECO:0000256" key="8">
    <source>
        <dbReference type="ARBA" id="ARBA00034808"/>
    </source>
</evidence>
<dbReference type="Gene3D" id="1.10.486.10">
    <property type="entry name" value="PCRA, domain 4"/>
    <property type="match status" value="1"/>
</dbReference>
<comment type="catalytic activity">
    <reaction evidence="7">
        <text>Couples ATP hydrolysis with the unwinding of duplex DNA by translocating in the 3'-5' direction.</text>
        <dbReference type="EC" id="5.6.2.4"/>
    </reaction>
</comment>
<evidence type="ECO:0000259" key="11">
    <source>
        <dbReference type="PROSITE" id="PS51198"/>
    </source>
</evidence>
<accession>A0AB35MHD5</accession>
<evidence type="ECO:0000256" key="5">
    <source>
        <dbReference type="ARBA" id="ARBA00022840"/>
    </source>
</evidence>
<dbReference type="GO" id="GO:0005524">
    <property type="term" value="F:ATP binding"/>
    <property type="evidence" value="ECO:0007669"/>
    <property type="project" value="UniProtKB-UniRule"/>
</dbReference>